<dbReference type="InterPro" id="IPR008991">
    <property type="entry name" value="Translation_prot_SH3-like_sf"/>
</dbReference>
<reference evidence="7" key="1">
    <citation type="journal article" date="2019" name="Int. J. Syst. Evol. Microbiol.">
        <title>The Global Catalogue of Microorganisms (GCM) 10K type strain sequencing project: providing services to taxonomists for standard genome sequencing and annotation.</title>
        <authorList>
            <consortium name="The Broad Institute Genomics Platform"/>
            <consortium name="The Broad Institute Genome Sequencing Center for Infectious Disease"/>
            <person name="Wu L."/>
            <person name="Ma J."/>
        </authorList>
    </citation>
    <scope>NUCLEOTIDE SEQUENCE [LARGE SCALE GENOMIC DNA]</scope>
    <source>
        <strain evidence="7">JCM 4376</strain>
    </source>
</reference>
<dbReference type="PANTHER" id="PTHR30265">
    <property type="entry name" value="RHO-INTERACTING TRANSCRIPTION TERMINATION FACTOR NUSG"/>
    <property type="match status" value="1"/>
</dbReference>
<comment type="caution">
    <text evidence="6">The sequence shown here is derived from an EMBL/GenBank/DDBJ whole genome shotgun (WGS) entry which is preliminary data.</text>
</comment>
<feature type="region of interest" description="Disordered" evidence="5">
    <location>
        <begin position="1"/>
        <end position="76"/>
    </location>
</feature>
<dbReference type="Proteomes" id="UP000660675">
    <property type="component" value="Unassembled WGS sequence"/>
</dbReference>
<name>A0ABQ2W7A4_9ACTN</name>
<gene>
    <name evidence="6" type="ORF">GCM10015535_60500</name>
</gene>
<dbReference type="Pfam" id="PF08843">
    <property type="entry name" value="AbiEii"/>
    <property type="match status" value="1"/>
</dbReference>
<proteinExistence type="predicted"/>
<accession>A0ABQ2W7A4</accession>
<dbReference type="InterPro" id="IPR043425">
    <property type="entry name" value="NusG-like"/>
</dbReference>
<dbReference type="InterPro" id="IPR014722">
    <property type="entry name" value="Rib_uL2_dom2"/>
</dbReference>
<dbReference type="PRINTS" id="PR00338">
    <property type="entry name" value="NUSGTNSCPFCT"/>
</dbReference>
<keyword evidence="2" id="KW-0889">Transcription antitermination</keyword>
<evidence type="ECO:0008006" key="8">
    <source>
        <dbReference type="Google" id="ProtNLM"/>
    </source>
</evidence>
<protein>
    <recommendedName>
        <fullName evidence="8">Nucleotidyl transferase AbiEii/AbiGii toxin family protein</fullName>
    </recommendedName>
</protein>
<sequence>MAEARASAAGTKGFPGGEEAGALSVGPSTVPAMSDHLRSGGLRAEPTTADERSSDAGPPKAQLEPGGGRGAAMYGATGWEPLPEEFDRRSRAGEPEFADLAQAVRWRTARRAAIDHVLALIAGSWWSDSLVLRGSLPLQAWAGERAREPADLDWVVVRDMVNEGWPYGNLIDLTRTWPAVADAMEPADDAHGIHGTWDVRSPSPDLDRLLEAASADEDAESPYMDLLDRIRERPEAPGGVMLDADQAYAESSDGGWSYHGPGVRLEVPWRASGLPSGRIRVDFATDDMFSDPPEPAVLPVGSGRPPAVVLTAGRELSLSWKILWLQVESEEDGGAQGKDLYDAVLLAEDRRTSLSTDLLEDVLSGGDAQGFHPDQVHQWSVAWEKFQAEYPWVQGSVKEWLSRLSGALTSMFAAVVPAMADIEVGDSVTISGGPFATLQATVNEVCPQSRRVKALVHFFGRETLVDLSFDQVRNN</sequence>
<evidence type="ECO:0000256" key="2">
    <source>
        <dbReference type="ARBA" id="ARBA00022814"/>
    </source>
</evidence>
<dbReference type="SUPFAM" id="SSF50104">
    <property type="entry name" value="Translation proteins SH3-like domain"/>
    <property type="match status" value="1"/>
</dbReference>
<evidence type="ECO:0000256" key="4">
    <source>
        <dbReference type="ARBA" id="ARBA00023163"/>
    </source>
</evidence>
<evidence type="ECO:0000313" key="6">
    <source>
        <dbReference type="EMBL" id="GGV94673.1"/>
    </source>
</evidence>
<evidence type="ECO:0000256" key="5">
    <source>
        <dbReference type="SAM" id="MobiDB-lite"/>
    </source>
</evidence>
<keyword evidence="3" id="KW-0805">Transcription regulation</keyword>
<dbReference type="CDD" id="cd06091">
    <property type="entry name" value="KOW_NusG"/>
    <property type="match status" value="1"/>
</dbReference>
<dbReference type="InterPro" id="IPR001062">
    <property type="entry name" value="Transcrpt_antiterm_NusG"/>
</dbReference>
<keyword evidence="7" id="KW-1185">Reference proteome</keyword>
<keyword evidence="1" id="KW-0806">Transcription termination</keyword>
<organism evidence="6 7">
    <name type="scientific">Streptomyces gelaticus</name>
    <dbReference type="NCBI Taxonomy" id="285446"/>
    <lineage>
        <taxon>Bacteria</taxon>
        <taxon>Bacillati</taxon>
        <taxon>Actinomycetota</taxon>
        <taxon>Actinomycetes</taxon>
        <taxon>Kitasatosporales</taxon>
        <taxon>Streptomycetaceae</taxon>
        <taxon>Streptomyces</taxon>
    </lineage>
</organism>
<dbReference type="PANTHER" id="PTHR30265:SF2">
    <property type="entry name" value="TRANSCRIPTION TERMINATION_ANTITERMINATION PROTEIN NUSG"/>
    <property type="match status" value="1"/>
</dbReference>
<dbReference type="InterPro" id="IPR014942">
    <property type="entry name" value="AbiEii"/>
</dbReference>
<dbReference type="EMBL" id="BMTF01000029">
    <property type="protein sequence ID" value="GGV94673.1"/>
    <property type="molecule type" value="Genomic_DNA"/>
</dbReference>
<evidence type="ECO:0000313" key="7">
    <source>
        <dbReference type="Proteomes" id="UP000660675"/>
    </source>
</evidence>
<evidence type="ECO:0000256" key="3">
    <source>
        <dbReference type="ARBA" id="ARBA00023015"/>
    </source>
</evidence>
<evidence type="ECO:0000256" key="1">
    <source>
        <dbReference type="ARBA" id="ARBA00022472"/>
    </source>
</evidence>
<keyword evidence="4" id="KW-0804">Transcription</keyword>
<dbReference type="Gene3D" id="2.30.30.30">
    <property type="match status" value="1"/>
</dbReference>